<organism evidence="1 2">
    <name type="scientific">Hymenobacter sublimis</name>
    <dbReference type="NCBI Taxonomy" id="2933777"/>
    <lineage>
        <taxon>Bacteria</taxon>
        <taxon>Pseudomonadati</taxon>
        <taxon>Bacteroidota</taxon>
        <taxon>Cytophagia</taxon>
        <taxon>Cytophagales</taxon>
        <taxon>Hymenobacteraceae</taxon>
        <taxon>Hymenobacter</taxon>
    </lineage>
</organism>
<sequence length="152" mass="16585">MLNPPLNPAPPAGQHSVTAPEPLLPLASAQIAPVPTHTAKRDKLLLSAATRLVPLVELLDRIKPHVGQNTVFSTRRHKIDAQIALAYEQLRADQPKRQALTEAFKTLSEFVLEETREVSKDEVKESAKRFVLATLKNAPHLIGAAKQAGLLS</sequence>
<accession>A0ABY4JDN1</accession>
<reference evidence="1 2" key="1">
    <citation type="submission" date="2022-04" db="EMBL/GenBank/DDBJ databases">
        <title>Hymenobacter sp. isolated from the air.</title>
        <authorList>
            <person name="Won M."/>
            <person name="Lee C.-M."/>
            <person name="Woen H.-Y."/>
            <person name="Kwon S.-W."/>
        </authorList>
    </citation>
    <scope>NUCLEOTIDE SEQUENCE [LARGE SCALE GENOMIC DNA]</scope>
    <source>
        <strain evidence="2">5516 S-25</strain>
    </source>
</reference>
<gene>
    <name evidence="1" type="ORF">MWH26_04040</name>
</gene>
<evidence type="ECO:0000313" key="1">
    <source>
        <dbReference type="EMBL" id="UPL50088.1"/>
    </source>
</evidence>
<protein>
    <submittedName>
        <fullName evidence="1">Uncharacterized protein</fullName>
    </submittedName>
</protein>
<dbReference type="EMBL" id="CP095848">
    <property type="protein sequence ID" value="UPL50088.1"/>
    <property type="molecule type" value="Genomic_DNA"/>
</dbReference>
<proteinExistence type="predicted"/>
<evidence type="ECO:0000313" key="2">
    <source>
        <dbReference type="Proteomes" id="UP000829647"/>
    </source>
</evidence>
<dbReference type="RefSeq" id="WP_247976152.1">
    <property type="nucleotide sequence ID" value="NZ_CP095848.1"/>
</dbReference>
<dbReference type="Proteomes" id="UP000829647">
    <property type="component" value="Chromosome"/>
</dbReference>
<name>A0ABY4JDN1_9BACT</name>
<keyword evidence="2" id="KW-1185">Reference proteome</keyword>